<organism evidence="2 4">
    <name type="scientific">Streptomyces fulvorobeus</name>
    <dbReference type="NCBI Taxonomy" id="284028"/>
    <lineage>
        <taxon>Bacteria</taxon>
        <taxon>Bacillati</taxon>
        <taxon>Actinomycetota</taxon>
        <taxon>Actinomycetes</taxon>
        <taxon>Kitasatosporales</taxon>
        <taxon>Streptomycetaceae</taxon>
        <taxon>Streptomyces</taxon>
    </lineage>
</organism>
<name>A0A7J0CHN1_9ACTN</name>
<reference evidence="3 5" key="2">
    <citation type="submission" date="2020-07" db="EMBL/GenBank/DDBJ databases">
        <title>Sequencing the genomes of 1000 actinobacteria strains.</title>
        <authorList>
            <person name="Klenk H.-P."/>
        </authorList>
    </citation>
    <scope>NUCLEOTIDE SEQUENCE [LARGE SCALE GENOMIC DNA]</scope>
    <source>
        <strain evidence="3 5">DSM 41455</strain>
    </source>
</reference>
<proteinExistence type="predicted"/>
<dbReference type="EMBL" id="BLWC01000001">
    <property type="protein sequence ID" value="GFN01237.1"/>
    <property type="molecule type" value="Genomic_DNA"/>
</dbReference>
<accession>A0A7J0CHN1</accession>
<dbReference type="EMBL" id="JACCCF010000001">
    <property type="protein sequence ID" value="NYE44689.1"/>
    <property type="molecule type" value="Genomic_DNA"/>
</dbReference>
<dbReference type="Proteomes" id="UP000498980">
    <property type="component" value="Unassembled WGS sequence"/>
</dbReference>
<keyword evidence="4" id="KW-1185">Reference proteome</keyword>
<reference evidence="2 4" key="1">
    <citation type="submission" date="2020-05" db="EMBL/GenBank/DDBJ databases">
        <title>Whole genome shotgun sequence of Streptomyces fulvorobeus NBRC 15897.</title>
        <authorList>
            <person name="Komaki H."/>
            <person name="Tamura T."/>
        </authorList>
    </citation>
    <scope>NUCLEOTIDE SEQUENCE [LARGE SCALE GENOMIC DNA]</scope>
    <source>
        <strain evidence="2 4">NBRC 15897</strain>
    </source>
</reference>
<protein>
    <submittedName>
        <fullName evidence="2">Uncharacterized protein</fullName>
    </submittedName>
</protein>
<dbReference type="RefSeq" id="WP_256669177.1">
    <property type="nucleotide sequence ID" value="NZ_BAAAUE010000005.1"/>
</dbReference>
<comment type="caution">
    <text evidence="2">The sequence shown here is derived from an EMBL/GenBank/DDBJ whole genome shotgun (WGS) entry which is preliminary data.</text>
</comment>
<evidence type="ECO:0000313" key="2">
    <source>
        <dbReference type="EMBL" id="GFN01237.1"/>
    </source>
</evidence>
<dbReference type="AlphaFoldDB" id="A0A7J0CHN1"/>
<evidence type="ECO:0000313" key="5">
    <source>
        <dbReference type="Proteomes" id="UP000530403"/>
    </source>
</evidence>
<evidence type="ECO:0000256" key="1">
    <source>
        <dbReference type="SAM" id="MobiDB-lite"/>
    </source>
</evidence>
<feature type="region of interest" description="Disordered" evidence="1">
    <location>
        <begin position="23"/>
        <end position="43"/>
    </location>
</feature>
<evidence type="ECO:0000313" key="3">
    <source>
        <dbReference type="EMBL" id="NYE44689.1"/>
    </source>
</evidence>
<gene>
    <name evidence="3" type="ORF">HEB29_005700</name>
    <name evidence="2" type="ORF">Sfulv_60470</name>
</gene>
<sequence>MYHKIKFDRSCKVHRQYYPEITGADETLREMETRGNPPESEQR</sequence>
<evidence type="ECO:0000313" key="4">
    <source>
        <dbReference type="Proteomes" id="UP000498980"/>
    </source>
</evidence>
<dbReference type="Proteomes" id="UP000530403">
    <property type="component" value="Unassembled WGS sequence"/>
</dbReference>